<keyword evidence="2" id="KW-1185">Reference proteome</keyword>
<dbReference type="Proteomes" id="UP000826192">
    <property type="component" value="Segment"/>
</dbReference>
<protein>
    <submittedName>
        <fullName evidence="1">Uncharacterized protein</fullName>
    </submittedName>
</protein>
<proteinExistence type="predicted"/>
<organism evidence="1 2">
    <name type="scientific">Stenotrophomonas phage BUCT627</name>
    <dbReference type="NCBI Taxonomy" id="2860377"/>
    <lineage>
        <taxon>Viruses</taxon>
        <taxon>Duplodnaviria</taxon>
        <taxon>Heunggongvirae</taxon>
        <taxon>Uroviricota</taxon>
        <taxon>Caudoviricetes</taxon>
        <taxon>Beaumontvirinae</taxon>
        <taxon>Bixiavirus</taxon>
        <taxon>Bixiavirus BUCT627</taxon>
    </lineage>
</organism>
<reference evidence="1" key="1">
    <citation type="submission" date="2021-06" db="EMBL/GenBank/DDBJ databases">
        <authorList>
            <person name="Tian F."/>
            <person name="Li J."/>
            <person name="Li F."/>
            <person name="Tong Y."/>
        </authorList>
    </citation>
    <scope>NUCLEOTIDE SEQUENCE</scope>
</reference>
<dbReference type="EMBL" id="MZ398240">
    <property type="protein sequence ID" value="QYC96627.1"/>
    <property type="molecule type" value="Genomic_DNA"/>
</dbReference>
<sequence length="398" mass="44073">MSDTDTPKNKRTLSRVDAEILNITTKYRWRGGSNSFTRGELAYGPNEIALLKLPPDFQKNREAESPVWTAPFLANGSRVRVVMERAEEFRVFPVDINEEQIRWIATAVLADVDAGMSRTEARRRHIACGFLVPALWLTKLVPDDAYDALYHDTQKKIALSGVENPVAVAAKLDFEELLRGLYLAVDAQFGKAGGDLLLALPARCAKYLEGIRTQTGTRTARSGLAAASERRAGSGKGLTPAQRRKLLGKPVWSMLADTETDAKARALAIATESGPMAGIKPRTMIRMPSDEAIREVIENMKDLGALGLKSTSSYIVHNGHVRHVGVETDSTTIMHYIAKLAAIVNNPGGWEEFRERWMEEAKLRDPDISYAKLAEVMLWPDLRVVNEVDMSIVQEVMG</sequence>
<evidence type="ECO:0000313" key="1">
    <source>
        <dbReference type="EMBL" id="QYC96627.1"/>
    </source>
</evidence>
<accession>A0AC61N9V6</accession>
<evidence type="ECO:0000313" key="2">
    <source>
        <dbReference type="Proteomes" id="UP000826192"/>
    </source>
</evidence>
<name>A0AC61N9V6_9CAUD</name>